<evidence type="ECO:0000256" key="4">
    <source>
        <dbReference type="ARBA" id="ARBA00023163"/>
    </source>
</evidence>
<keyword evidence="4" id="KW-0804">Transcription</keyword>
<keyword evidence="3" id="KW-0731">Sigma factor</keyword>
<dbReference type="InterPro" id="IPR036388">
    <property type="entry name" value="WH-like_DNA-bd_sf"/>
</dbReference>
<dbReference type="InterPro" id="IPR013249">
    <property type="entry name" value="RNA_pol_sigma70_r4_t2"/>
</dbReference>
<dbReference type="InterPro" id="IPR014284">
    <property type="entry name" value="RNA_pol_sigma-70_dom"/>
</dbReference>
<dbReference type="CDD" id="cd06171">
    <property type="entry name" value="Sigma70_r4"/>
    <property type="match status" value="1"/>
</dbReference>
<dbReference type="Pfam" id="PF08281">
    <property type="entry name" value="Sigma70_r4_2"/>
    <property type="match status" value="1"/>
</dbReference>
<evidence type="ECO:0000256" key="3">
    <source>
        <dbReference type="ARBA" id="ARBA00023082"/>
    </source>
</evidence>
<feature type="region of interest" description="Disordered" evidence="5">
    <location>
        <begin position="99"/>
        <end position="137"/>
    </location>
</feature>
<keyword evidence="9" id="KW-1185">Reference proteome</keyword>
<comment type="similarity">
    <text evidence="1">Belongs to the sigma-70 factor family. ECF subfamily.</text>
</comment>
<dbReference type="GO" id="GO:0003677">
    <property type="term" value="F:DNA binding"/>
    <property type="evidence" value="ECO:0007669"/>
    <property type="project" value="InterPro"/>
</dbReference>
<evidence type="ECO:0000256" key="5">
    <source>
        <dbReference type="SAM" id="MobiDB-lite"/>
    </source>
</evidence>
<evidence type="ECO:0000256" key="1">
    <source>
        <dbReference type="ARBA" id="ARBA00010641"/>
    </source>
</evidence>
<dbReference type="InterPro" id="IPR013325">
    <property type="entry name" value="RNA_pol_sigma_r2"/>
</dbReference>
<keyword evidence="2" id="KW-0805">Transcription regulation</keyword>
<evidence type="ECO:0000259" key="7">
    <source>
        <dbReference type="Pfam" id="PF08281"/>
    </source>
</evidence>
<sequence length="203" mass="21927">MPEAAQPDAAPDGPTDSTLMDRVAHGDRAALAEVYDRYAAIVYAVCLRVLRQPADAEAAVSDVFLEIWRKPSGFDGARGSCRTYLVTLARSRSIDRLRSAATRRGKTAEAQESGASATGNDASAPDPSAAVESSEQRSAVRLAVRQLSDEQREVLMRSFFDGLTHKQIAEQLGLPLGTVKTRIRSGLKTLRRVLAEMGVRDAV</sequence>
<feature type="domain" description="RNA polymerase sigma factor 70 region 4 type 2" evidence="7">
    <location>
        <begin position="139"/>
        <end position="190"/>
    </location>
</feature>
<dbReference type="SUPFAM" id="SSF88659">
    <property type="entry name" value="Sigma3 and sigma4 domains of RNA polymerase sigma factors"/>
    <property type="match status" value="1"/>
</dbReference>
<dbReference type="InterPro" id="IPR013324">
    <property type="entry name" value="RNA_pol_sigma_r3/r4-like"/>
</dbReference>
<dbReference type="Pfam" id="PF04542">
    <property type="entry name" value="Sigma70_r2"/>
    <property type="match status" value="1"/>
</dbReference>
<protein>
    <submittedName>
        <fullName evidence="8">ECF RNA polymerase sigma factor SigK</fullName>
    </submittedName>
</protein>
<accession>A0A5C5VGV4</accession>
<dbReference type="InterPro" id="IPR007627">
    <property type="entry name" value="RNA_pol_sigma70_r2"/>
</dbReference>
<dbReference type="Gene3D" id="1.10.1740.10">
    <property type="match status" value="1"/>
</dbReference>
<dbReference type="PANTHER" id="PTHR43133">
    <property type="entry name" value="RNA POLYMERASE ECF-TYPE SIGMA FACTO"/>
    <property type="match status" value="1"/>
</dbReference>
<reference evidence="8 9" key="1">
    <citation type="submission" date="2019-02" db="EMBL/GenBank/DDBJ databases">
        <title>Deep-cultivation of Planctomycetes and their phenomic and genomic characterization uncovers novel biology.</title>
        <authorList>
            <person name="Wiegand S."/>
            <person name="Jogler M."/>
            <person name="Boedeker C."/>
            <person name="Pinto D."/>
            <person name="Vollmers J."/>
            <person name="Rivas-Marin E."/>
            <person name="Kohn T."/>
            <person name="Peeters S.H."/>
            <person name="Heuer A."/>
            <person name="Rast P."/>
            <person name="Oberbeckmann S."/>
            <person name="Bunk B."/>
            <person name="Jeske O."/>
            <person name="Meyerdierks A."/>
            <person name="Storesund J.E."/>
            <person name="Kallscheuer N."/>
            <person name="Luecker S."/>
            <person name="Lage O.M."/>
            <person name="Pohl T."/>
            <person name="Merkel B.J."/>
            <person name="Hornburger P."/>
            <person name="Mueller R.-W."/>
            <person name="Bruemmer F."/>
            <person name="Labrenz M."/>
            <person name="Spormann A.M."/>
            <person name="Op Den Camp H."/>
            <person name="Overmann J."/>
            <person name="Amann R."/>
            <person name="Jetten M.S.M."/>
            <person name="Mascher T."/>
            <person name="Medema M.H."/>
            <person name="Devos D.P."/>
            <person name="Kaster A.-K."/>
            <person name="Ovreas L."/>
            <person name="Rohde M."/>
            <person name="Galperin M.Y."/>
            <person name="Jogler C."/>
        </authorList>
    </citation>
    <scope>NUCLEOTIDE SEQUENCE [LARGE SCALE GENOMIC DNA]</scope>
    <source>
        <strain evidence="8 9">KOR34</strain>
    </source>
</reference>
<proteinExistence type="inferred from homology"/>
<evidence type="ECO:0000256" key="2">
    <source>
        <dbReference type="ARBA" id="ARBA00023015"/>
    </source>
</evidence>
<gene>
    <name evidence="8" type="primary">sigK_3</name>
    <name evidence="8" type="ORF">KOR34_18900</name>
</gene>
<dbReference type="EMBL" id="SIHJ01000001">
    <property type="protein sequence ID" value="TWT36945.1"/>
    <property type="molecule type" value="Genomic_DNA"/>
</dbReference>
<name>A0A5C5VGV4_9BACT</name>
<dbReference type="AlphaFoldDB" id="A0A5C5VGV4"/>
<dbReference type="GO" id="GO:0016987">
    <property type="term" value="F:sigma factor activity"/>
    <property type="evidence" value="ECO:0007669"/>
    <property type="project" value="UniProtKB-KW"/>
</dbReference>
<evidence type="ECO:0000259" key="6">
    <source>
        <dbReference type="Pfam" id="PF04542"/>
    </source>
</evidence>
<dbReference type="OrthoDB" id="9784272at2"/>
<dbReference type="RefSeq" id="WP_146564277.1">
    <property type="nucleotide sequence ID" value="NZ_SIHJ01000001.1"/>
</dbReference>
<comment type="caution">
    <text evidence="8">The sequence shown here is derived from an EMBL/GenBank/DDBJ whole genome shotgun (WGS) entry which is preliminary data.</text>
</comment>
<dbReference type="InterPro" id="IPR039425">
    <property type="entry name" value="RNA_pol_sigma-70-like"/>
</dbReference>
<dbReference type="GO" id="GO:0006352">
    <property type="term" value="P:DNA-templated transcription initiation"/>
    <property type="evidence" value="ECO:0007669"/>
    <property type="project" value="InterPro"/>
</dbReference>
<organism evidence="8 9">
    <name type="scientific">Posidoniimonas corsicana</name>
    <dbReference type="NCBI Taxonomy" id="1938618"/>
    <lineage>
        <taxon>Bacteria</taxon>
        <taxon>Pseudomonadati</taxon>
        <taxon>Planctomycetota</taxon>
        <taxon>Planctomycetia</taxon>
        <taxon>Pirellulales</taxon>
        <taxon>Lacipirellulaceae</taxon>
        <taxon>Posidoniimonas</taxon>
    </lineage>
</organism>
<evidence type="ECO:0000313" key="8">
    <source>
        <dbReference type="EMBL" id="TWT36945.1"/>
    </source>
</evidence>
<dbReference type="NCBIfam" id="TIGR02937">
    <property type="entry name" value="sigma70-ECF"/>
    <property type="match status" value="1"/>
</dbReference>
<dbReference type="Proteomes" id="UP000316714">
    <property type="component" value="Unassembled WGS sequence"/>
</dbReference>
<evidence type="ECO:0000313" key="9">
    <source>
        <dbReference type="Proteomes" id="UP000316714"/>
    </source>
</evidence>
<dbReference type="Gene3D" id="1.10.10.10">
    <property type="entry name" value="Winged helix-like DNA-binding domain superfamily/Winged helix DNA-binding domain"/>
    <property type="match status" value="1"/>
</dbReference>
<dbReference type="PANTHER" id="PTHR43133:SF62">
    <property type="entry name" value="RNA POLYMERASE SIGMA FACTOR SIGZ"/>
    <property type="match status" value="1"/>
</dbReference>
<feature type="domain" description="RNA polymerase sigma-70 region 2" evidence="6">
    <location>
        <begin position="35"/>
        <end position="101"/>
    </location>
</feature>
<dbReference type="SUPFAM" id="SSF88946">
    <property type="entry name" value="Sigma2 domain of RNA polymerase sigma factors"/>
    <property type="match status" value="1"/>
</dbReference>